<dbReference type="Gene3D" id="1.10.3720.10">
    <property type="entry name" value="MetI-like"/>
    <property type="match status" value="1"/>
</dbReference>
<feature type="transmembrane region" description="Helical" evidence="7">
    <location>
        <begin position="102"/>
        <end position="121"/>
    </location>
</feature>
<dbReference type="GO" id="GO:0005886">
    <property type="term" value="C:plasma membrane"/>
    <property type="evidence" value="ECO:0007669"/>
    <property type="project" value="UniProtKB-SubCell"/>
</dbReference>
<evidence type="ECO:0000256" key="7">
    <source>
        <dbReference type="RuleBase" id="RU363032"/>
    </source>
</evidence>
<dbReference type="PANTHER" id="PTHR43744:SF8">
    <property type="entry name" value="SN-GLYCEROL-3-PHOSPHATE TRANSPORT SYSTEM PERMEASE PROTEIN UGPE"/>
    <property type="match status" value="1"/>
</dbReference>
<comment type="caution">
    <text evidence="9">The sequence shown here is derived from an EMBL/GenBank/DDBJ whole genome shotgun (WGS) entry which is preliminary data.</text>
</comment>
<evidence type="ECO:0000313" key="10">
    <source>
        <dbReference type="Proteomes" id="UP000553776"/>
    </source>
</evidence>
<evidence type="ECO:0000256" key="6">
    <source>
        <dbReference type="ARBA" id="ARBA00023136"/>
    </source>
</evidence>
<comment type="subcellular location">
    <subcellularLocation>
        <location evidence="1 7">Cell membrane</location>
        <topology evidence="1 7">Multi-pass membrane protein</topology>
    </subcellularLocation>
</comment>
<dbReference type="GO" id="GO:0055085">
    <property type="term" value="P:transmembrane transport"/>
    <property type="evidence" value="ECO:0007669"/>
    <property type="project" value="InterPro"/>
</dbReference>
<keyword evidence="6 7" id="KW-0472">Membrane</keyword>
<dbReference type="PROSITE" id="PS50928">
    <property type="entry name" value="ABC_TM1"/>
    <property type="match status" value="1"/>
</dbReference>
<evidence type="ECO:0000256" key="2">
    <source>
        <dbReference type="ARBA" id="ARBA00022448"/>
    </source>
</evidence>
<keyword evidence="10" id="KW-1185">Reference proteome</keyword>
<feature type="domain" description="ABC transmembrane type-1" evidence="8">
    <location>
        <begin position="96"/>
        <end position="282"/>
    </location>
</feature>
<keyword evidence="3" id="KW-1003">Cell membrane</keyword>
<dbReference type="RefSeq" id="WP_185134863.1">
    <property type="nucleotide sequence ID" value="NZ_BORM01000044.1"/>
</dbReference>
<proteinExistence type="inferred from homology"/>
<dbReference type="SUPFAM" id="SSF161098">
    <property type="entry name" value="MetI-like"/>
    <property type="match status" value="1"/>
</dbReference>
<feature type="transmembrane region" description="Helical" evidence="7">
    <location>
        <begin position="262"/>
        <end position="282"/>
    </location>
</feature>
<dbReference type="Pfam" id="PF00528">
    <property type="entry name" value="BPD_transp_1"/>
    <property type="match status" value="1"/>
</dbReference>
<feature type="transmembrane region" description="Helical" evidence="7">
    <location>
        <begin position="133"/>
        <end position="154"/>
    </location>
</feature>
<dbReference type="PANTHER" id="PTHR43744">
    <property type="entry name" value="ABC TRANSPORTER PERMEASE PROTEIN MG189-RELATED-RELATED"/>
    <property type="match status" value="1"/>
</dbReference>
<dbReference type="AlphaFoldDB" id="A0A841TYY4"/>
<evidence type="ECO:0000259" key="8">
    <source>
        <dbReference type="PROSITE" id="PS50928"/>
    </source>
</evidence>
<reference evidence="9 10" key="1">
    <citation type="submission" date="2020-08" db="EMBL/GenBank/DDBJ databases">
        <title>Cohnella phylogeny.</title>
        <authorList>
            <person name="Dunlap C."/>
        </authorList>
    </citation>
    <scope>NUCLEOTIDE SEQUENCE [LARGE SCALE GENOMIC DNA]</scope>
    <source>
        <strain evidence="9 10">DSM 25239</strain>
    </source>
</reference>
<dbReference type="CDD" id="cd06261">
    <property type="entry name" value="TM_PBP2"/>
    <property type="match status" value="1"/>
</dbReference>
<sequence>MTAVGRSVATGAKLALLLALAALVLFPVALTLTNAFMSEREIAHHYGALDGADAKESEDPAAMPTERVTIRWVPEAATLGAFADVLFERPKFLTLFWNSVRLTAPIVLGQTAVGTLAAYAFAKLIFPGRDKLFFLYLLTMLMPFQVTLVPNYLVAEKLGMLHSYGAIVWPGVFAAFGVFLMRQFAAGIPDAYLEAARIDGAGYFRAFYYIVLPIVRPGMTALALLAFADNWNMVEQPLLFLTEPFRQPLSVYLSQIASGDRGVAFASSALYMTPMVLLFLYGEDRLVEGIGRSGIKG</sequence>
<gene>
    <name evidence="9" type="ORF">H7B90_05545</name>
</gene>
<dbReference type="EMBL" id="JACJVR010000019">
    <property type="protein sequence ID" value="MBB6690864.1"/>
    <property type="molecule type" value="Genomic_DNA"/>
</dbReference>
<keyword evidence="5 7" id="KW-1133">Transmembrane helix</keyword>
<keyword evidence="2 7" id="KW-0813">Transport</keyword>
<keyword evidence="4 7" id="KW-0812">Transmembrane</keyword>
<feature type="transmembrane region" description="Helical" evidence="7">
    <location>
        <begin position="166"/>
        <end position="185"/>
    </location>
</feature>
<evidence type="ECO:0000256" key="1">
    <source>
        <dbReference type="ARBA" id="ARBA00004651"/>
    </source>
</evidence>
<evidence type="ECO:0000256" key="5">
    <source>
        <dbReference type="ARBA" id="ARBA00022989"/>
    </source>
</evidence>
<dbReference type="InterPro" id="IPR000515">
    <property type="entry name" value="MetI-like"/>
</dbReference>
<organism evidence="9 10">
    <name type="scientific">Cohnella xylanilytica</name>
    <dbReference type="NCBI Taxonomy" id="557555"/>
    <lineage>
        <taxon>Bacteria</taxon>
        <taxon>Bacillati</taxon>
        <taxon>Bacillota</taxon>
        <taxon>Bacilli</taxon>
        <taxon>Bacillales</taxon>
        <taxon>Paenibacillaceae</taxon>
        <taxon>Cohnella</taxon>
    </lineage>
</organism>
<comment type="similarity">
    <text evidence="7">Belongs to the binding-protein-dependent transport system permease family.</text>
</comment>
<feature type="transmembrane region" description="Helical" evidence="7">
    <location>
        <begin position="206"/>
        <end position="228"/>
    </location>
</feature>
<dbReference type="Proteomes" id="UP000553776">
    <property type="component" value="Unassembled WGS sequence"/>
</dbReference>
<dbReference type="InterPro" id="IPR035906">
    <property type="entry name" value="MetI-like_sf"/>
</dbReference>
<evidence type="ECO:0000256" key="4">
    <source>
        <dbReference type="ARBA" id="ARBA00022692"/>
    </source>
</evidence>
<evidence type="ECO:0000256" key="3">
    <source>
        <dbReference type="ARBA" id="ARBA00022475"/>
    </source>
</evidence>
<name>A0A841TYY4_9BACL</name>
<evidence type="ECO:0000313" key="9">
    <source>
        <dbReference type="EMBL" id="MBB6690864.1"/>
    </source>
</evidence>
<accession>A0A841TYY4</accession>
<protein>
    <submittedName>
        <fullName evidence="9">Carbohydrate ABC transporter permease</fullName>
    </submittedName>
</protein>